<organism evidence="1 2">
    <name type="scientific">Romanomermis culicivorax</name>
    <name type="common">Nematode worm</name>
    <dbReference type="NCBI Taxonomy" id="13658"/>
    <lineage>
        <taxon>Eukaryota</taxon>
        <taxon>Metazoa</taxon>
        <taxon>Ecdysozoa</taxon>
        <taxon>Nematoda</taxon>
        <taxon>Enoplea</taxon>
        <taxon>Dorylaimia</taxon>
        <taxon>Mermithida</taxon>
        <taxon>Mermithoidea</taxon>
        <taxon>Mermithidae</taxon>
        <taxon>Romanomermis</taxon>
    </lineage>
</organism>
<dbReference type="Proteomes" id="UP000887565">
    <property type="component" value="Unplaced"/>
</dbReference>
<name>A0A915K7D6_ROMCU</name>
<evidence type="ECO:0000313" key="2">
    <source>
        <dbReference type="WBParaSite" id="nRc.2.0.1.t34094-RA"/>
    </source>
</evidence>
<accession>A0A915K7D6</accession>
<protein>
    <submittedName>
        <fullName evidence="2">Uncharacterized protein</fullName>
    </submittedName>
</protein>
<dbReference type="WBParaSite" id="nRc.2.0.1.t34094-RA">
    <property type="protein sequence ID" value="nRc.2.0.1.t34094-RA"/>
    <property type="gene ID" value="nRc.2.0.1.g34094"/>
</dbReference>
<reference evidence="2" key="1">
    <citation type="submission" date="2022-11" db="UniProtKB">
        <authorList>
            <consortium name="WormBaseParasite"/>
        </authorList>
    </citation>
    <scope>IDENTIFICATION</scope>
</reference>
<dbReference type="AlphaFoldDB" id="A0A915K7D6"/>
<evidence type="ECO:0000313" key="1">
    <source>
        <dbReference type="Proteomes" id="UP000887565"/>
    </source>
</evidence>
<sequence length="84" mass="9555">MDGKCTNKIVSNVARKKINRLLVSEEETPDQLKKYASRPVPNNLIEYRGPECPFIVKTTDFKLYSTFITKHSSSSLDDAQYNNG</sequence>
<proteinExistence type="predicted"/>
<keyword evidence="1" id="KW-1185">Reference proteome</keyword>